<reference evidence="1 2" key="1">
    <citation type="submission" date="2023-02" db="EMBL/GenBank/DDBJ databases">
        <title>LHISI_Scaffold_Assembly.</title>
        <authorList>
            <person name="Stuart O.P."/>
            <person name="Cleave R."/>
            <person name="Magrath M.J.L."/>
            <person name="Mikheyev A.S."/>
        </authorList>
    </citation>
    <scope>NUCLEOTIDE SEQUENCE [LARGE SCALE GENOMIC DNA]</scope>
    <source>
        <strain evidence="1">Daus_M_001</strain>
        <tissue evidence="1">Leg muscle</tissue>
    </source>
</reference>
<accession>A0ABQ9G6H5</accession>
<keyword evidence="2" id="KW-1185">Reference proteome</keyword>
<organism evidence="1 2">
    <name type="scientific">Dryococelus australis</name>
    <dbReference type="NCBI Taxonomy" id="614101"/>
    <lineage>
        <taxon>Eukaryota</taxon>
        <taxon>Metazoa</taxon>
        <taxon>Ecdysozoa</taxon>
        <taxon>Arthropoda</taxon>
        <taxon>Hexapoda</taxon>
        <taxon>Insecta</taxon>
        <taxon>Pterygota</taxon>
        <taxon>Neoptera</taxon>
        <taxon>Polyneoptera</taxon>
        <taxon>Phasmatodea</taxon>
        <taxon>Verophasmatodea</taxon>
        <taxon>Anareolatae</taxon>
        <taxon>Phasmatidae</taxon>
        <taxon>Eurycanthinae</taxon>
        <taxon>Dryococelus</taxon>
    </lineage>
</organism>
<name>A0ABQ9G6H5_9NEOP</name>
<protein>
    <submittedName>
        <fullName evidence="1">Uncharacterized protein</fullName>
    </submittedName>
</protein>
<dbReference type="EMBL" id="JARBHB010000015">
    <property type="protein sequence ID" value="KAJ8868060.1"/>
    <property type="molecule type" value="Genomic_DNA"/>
</dbReference>
<dbReference type="Proteomes" id="UP001159363">
    <property type="component" value="Chromosome 14"/>
</dbReference>
<evidence type="ECO:0000313" key="1">
    <source>
        <dbReference type="EMBL" id="KAJ8868060.1"/>
    </source>
</evidence>
<evidence type="ECO:0000313" key="2">
    <source>
        <dbReference type="Proteomes" id="UP001159363"/>
    </source>
</evidence>
<comment type="caution">
    <text evidence="1">The sequence shown here is derived from an EMBL/GenBank/DDBJ whole genome shotgun (WGS) entry which is preliminary data.</text>
</comment>
<sequence length="1123" mass="125393">MHHLPKEIEEAFRYGDFVVKDSSGKFHQGITRWNKQISYESGRPVDLIAILRHELCANPVALSELNDGMRSGDKAVLIKMVTDRITCPTAIEVTCNSRLIIEGQATSARTFDDLTDVVKTGKTSSLLQKIKPSFHLFCHATLQEQAFDYLEVVIADGSQDNIDVISMIGTNVPGLRPNHEEADMSASLHAASFCMLLPARKRILSQEQWILTLFFSWLITTIGFSLSESLPTSQKHNLIGFHTLTGSDVTSCVATITKRATWTIYTAHCKILNRFGAVPLTTNQVSSTEHFITKLYKVCDHSSTCDAAEYAVHYKVSTFEINLRKKSLPMPAYTSTGTQSDMRPETLVTIDGKKFHIITSNKNTDEGKMLVTCVDAIVAIRRATAGDVICVFWRQTWSSSPSVRRRHGNCLPESRGSALCPPAVRRRESGWLVAASCSSTVSSLHTSGVYSTDARLVVTWCVVQSSCSLPTIGGRQEIVRLITCGDAEGHFLPPVIIIKGVYKKKEFERGLSPGSQVFMNQKSLYVNGDIFLQWLNRTLPTPHITWKRSFDFRWPCSHCNTFEMHTTQALQPLDKSFFGPIKVYFIEAVNFWVMQNQKKGPSRGMNLVYCWGKHGKDQRLYRQSKTRVINDQNDISSSVVSLEPSTSANSLVYPSPAILTSPSMSVDVVSLPASPEFHPNADHSCSSWAIKDPLTNQTAPPVRTTGALVRPIHTDTQETTSQLSQDIKDSNCSEDELEQFSSTEGMCAECFELYYNTTSAADWIKCVNCNKWLHETCTMYITDLNELTVIAACRMLSLQYALVPLLPGKLITLLRRRQIWGNKQHVESARESTSCRLQAPDWEGYFAVFWIRCLSSVFKACLHSTVPVDVSEFQRNNFGQKFSFPNASTWDTCCLGNSSVTSEGHVRQSAHPCSKRQIEFWIRKFRRFEMNFISISSPVLNYNGATVFCVDLRSDRGSSRLSALDITAGNMASEVFAALTLRQQDVQRWGCSVRRHASSLQPTASWTSIMPKTLVASIALMPGRHCTVAAKDLRTFNTETVRPFNRYRPPRGKDGEASGGSTGIFVFLSSAGRLRRSLEALARSDCDTVCQFTSHCFTGFFLQGHHYLGPGNVINGAELENEH</sequence>
<proteinExistence type="predicted"/>
<gene>
    <name evidence="1" type="ORF">PR048_031869</name>
</gene>